<keyword evidence="2" id="KW-1185">Reference proteome</keyword>
<accession>A0A1R1YPR8</accession>
<dbReference type="EMBL" id="LSSM01000458">
    <property type="protein sequence ID" value="OMJ28840.1"/>
    <property type="molecule type" value="Genomic_DNA"/>
</dbReference>
<protein>
    <submittedName>
        <fullName evidence="1">Uncharacterized protein</fullName>
    </submittedName>
</protein>
<comment type="caution">
    <text evidence="1">The sequence shown here is derived from an EMBL/GenBank/DDBJ whole genome shotgun (WGS) entry which is preliminary data.</text>
</comment>
<proteinExistence type="predicted"/>
<name>A0A1R1YPR8_9FUNG</name>
<evidence type="ECO:0000313" key="1">
    <source>
        <dbReference type="EMBL" id="OMJ28840.1"/>
    </source>
</evidence>
<dbReference type="Proteomes" id="UP000187429">
    <property type="component" value="Unassembled WGS sequence"/>
</dbReference>
<organism evidence="1 2">
    <name type="scientific">Smittium culicis</name>
    <dbReference type="NCBI Taxonomy" id="133412"/>
    <lineage>
        <taxon>Eukaryota</taxon>
        <taxon>Fungi</taxon>
        <taxon>Fungi incertae sedis</taxon>
        <taxon>Zoopagomycota</taxon>
        <taxon>Kickxellomycotina</taxon>
        <taxon>Harpellomycetes</taxon>
        <taxon>Harpellales</taxon>
        <taxon>Legeriomycetaceae</taxon>
        <taxon>Smittium</taxon>
    </lineage>
</organism>
<evidence type="ECO:0000313" key="2">
    <source>
        <dbReference type="Proteomes" id="UP000187429"/>
    </source>
</evidence>
<sequence>MVIKPKSSEDQFTNPPVENMDLAIQLPSMKLDSPGHTKSKAQVIDSDDYNTQLAVCDLETRYRHPGYTTTSSLPRVSRSFRPEKLQIFILQEQILEFNGLENK</sequence>
<dbReference type="AlphaFoldDB" id="A0A1R1YPR8"/>
<reference evidence="2" key="1">
    <citation type="submission" date="2017-01" db="EMBL/GenBank/DDBJ databases">
        <authorList>
            <person name="Wang Y."/>
            <person name="White M."/>
            <person name="Kvist S."/>
            <person name="Moncalvo J.-M."/>
        </authorList>
    </citation>
    <scope>NUCLEOTIDE SEQUENCE [LARGE SCALE GENOMIC DNA]</scope>
    <source>
        <strain evidence="2">ID-206-W2</strain>
    </source>
</reference>
<gene>
    <name evidence="1" type="ORF">AYI69_g1672</name>
</gene>